<reference evidence="1 2" key="1">
    <citation type="journal article" date="2023" name="Hortic Res">
        <title>Pangenome of water caltrop reveals structural variations and asymmetric subgenome divergence after allopolyploidization.</title>
        <authorList>
            <person name="Zhang X."/>
            <person name="Chen Y."/>
            <person name="Wang L."/>
            <person name="Yuan Y."/>
            <person name="Fang M."/>
            <person name="Shi L."/>
            <person name="Lu R."/>
            <person name="Comes H.P."/>
            <person name="Ma Y."/>
            <person name="Chen Y."/>
            <person name="Huang G."/>
            <person name="Zhou Y."/>
            <person name="Zheng Z."/>
            <person name="Qiu Y."/>
        </authorList>
    </citation>
    <scope>NUCLEOTIDE SEQUENCE [LARGE SCALE GENOMIC DNA]</scope>
    <source>
        <strain evidence="1">F231</strain>
    </source>
</reference>
<dbReference type="PANTHER" id="PTHR31871">
    <property type="entry name" value="OS02G0137100 PROTEIN"/>
    <property type="match status" value="1"/>
</dbReference>
<dbReference type="EMBL" id="JAXQNO010000001">
    <property type="protein sequence ID" value="KAK4805023.1"/>
    <property type="molecule type" value="Genomic_DNA"/>
</dbReference>
<accession>A0AAN7RQU1</accession>
<name>A0AAN7RQU1_TRANT</name>
<sequence>MMSSGPARRVSRQDIQLVQNLIERCLQLYMNQNEVVQALLVQAKIEPGITELANRNLVSYPEYPGEVKPKRIQHPTSPGSTDAFMNDEASLHATMPSAIKMPAHVNRIDVPANMMISSQNSYMVLMQGINGEIVKTEYDYTRVSPCMFGAESKVLAPCSTIGDMSVASFCSVESTSQPLNKPLLDADNSFGFLGHLSSDFTADFSQSSDILENYARSPFLARDVNHFLDVCERGEQGPVGRLDPICEGLSYEDFVNR</sequence>
<dbReference type="InterPro" id="IPR006476">
    <property type="entry name" value="CHP01589_pln"/>
</dbReference>
<dbReference type="Proteomes" id="UP001346149">
    <property type="component" value="Unassembled WGS sequence"/>
</dbReference>
<evidence type="ECO:0000313" key="2">
    <source>
        <dbReference type="Proteomes" id="UP001346149"/>
    </source>
</evidence>
<dbReference type="AlphaFoldDB" id="A0AAN7RQU1"/>
<comment type="caution">
    <text evidence="1">The sequence shown here is derived from an EMBL/GenBank/DDBJ whole genome shotgun (WGS) entry which is preliminary data.</text>
</comment>
<gene>
    <name evidence="1" type="ORF">SAY86_004840</name>
</gene>
<organism evidence="1 2">
    <name type="scientific">Trapa natans</name>
    <name type="common">Water chestnut</name>
    <dbReference type="NCBI Taxonomy" id="22666"/>
    <lineage>
        <taxon>Eukaryota</taxon>
        <taxon>Viridiplantae</taxon>
        <taxon>Streptophyta</taxon>
        <taxon>Embryophyta</taxon>
        <taxon>Tracheophyta</taxon>
        <taxon>Spermatophyta</taxon>
        <taxon>Magnoliopsida</taxon>
        <taxon>eudicotyledons</taxon>
        <taxon>Gunneridae</taxon>
        <taxon>Pentapetalae</taxon>
        <taxon>rosids</taxon>
        <taxon>malvids</taxon>
        <taxon>Myrtales</taxon>
        <taxon>Lythraceae</taxon>
        <taxon>Trapa</taxon>
    </lineage>
</organism>
<dbReference type="PANTHER" id="PTHR31871:SF22">
    <property type="entry name" value="LOB DOMAIN-CONTAINING PROTEIN"/>
    <property type="match status" value="1"/>
</dbReference>
<dbReference type="NCBIfam" id="TIGR01589">
    <property type="entry name" value="A_thal_3526"/>
    <property type="match status" value="1"/>
</dbReference>
<keyword evidence="2" id="KW-1185">Reference proteome</keyword>
<dbReference type="Pfam" id="PF09713">
    <property type="entry name" value="A_thal_3526"/>
    <property type="match status" value="1"/>
</dbReference>
<evidence type="ECO:0000313" key="1">
    <source>
        <dbReference type="EMBL" id="KAK4805023.1"/>
    </source>
</evidence>
<protein>
    <submittedName>
        <fullName evidence="1">Uncharacterized protein</fullName>
    </submittedName>
</protein>
<proteinExistence type="predicted"/>